<proteinExistence type="predicted"/>
<evidence type="ECO:0000313" key="2">
    <source>
        <dbReference type="EMBL" id="EOH96439.1"/>
    </source>
</evidence>
<feature type="non-terminal residue" evidence="2">
    <location>
        <position position="1"/>
    </location>
</feature>
<name>R2T887_9ENTE</name>
<protein>
    <submittedName>
        <fullName evidence="2">Uncharacterized protein</fullName>
    </submittedName>
</protein>
<dbReference type="EMBL" id="AJAR01000017">
    <property type="protein sequence ID" value="EOH96439.1"/>
    <property type="molecule type" value="Genomic_DNA"/>
</dbReference>
<feature type="region of interest" description="Disordered" evidence="1">
    <location>
        <begin position="1"/>
        <end position="22"/>
    </location>
</feature>
<dbReference type="RefSeq" id="WP_010762101.1">
    <property type="nucleotide sequence ID" value="NZ_KB946316.1"/>
</dbReference>
<sequence length="206" mass="23168">TQTKQTENTQQATSEHSVDETSSFENLDIAMEKLITGDITEISGSDFIVGEDIEPGRYIIRPAENEPVQFKIHYSNGESQTYYLGVSTKELAAFKLSKSDRIELTVKRMILEAELLNDPLPNLAKGETAYTSGNDVAVGEDLPARQYTIKPIENEKVQFKIYHKDGNPQLYYLGKSTKNLKAFKLVDGDRIAITSKQNILEMTRTK</sequence>
<dbReference type="PATRIC" id="fig|1158608.3.peg.1873"/>
<reference evidence="2 3" key="1">
    <citation type="submission" date="2013-02" db="EMBL/GenBank/DDBJ databases">
        <title>The Genome Sequence of Enterococcus haemoperoxidus BAA-382.</title>
        <authorList>
            <consortium name="The Broad Institute Genome Sequencing Platform"/>
            <consortium name="The Broad Institute Genome Sequencing Center for Infectious Disease"/>
            <person name="Earl A.M."/>
            <person name="Gilmore M.S."/>
            <person name="Lebreton F."/>
            <person name="Walker B."/>
            <person name="Young S.K."/>
            <person name="Zeng Q."/>
            <person name="Gargeya S."/>
            <person name="Fitzgerald M."/>
            <person name="Haas B."/>
            <person name="Abouelleil A."/>
            <person name="Alvarado L."/>
            <person name="Arachchi H.M."/>
            <person name="Berlin A.M."/>
            <person name="Chapman S.B."/>
            <person name="Dewar J."/>
            <person name="Goldberg J."/>
            <person name="Griggs A."/>
            <person name="Gujja S."/>
            <person name="Hansen M."/>
            <person name="Howarth C."/>
            <person name="Imamovic A."/>
            <person name="Larimer J."/>
            <person name="McCowan C."/>
            <person name="Murphy C."/>
            <person name="Neiman D."/>
            <person name="Pearson M."/>
            <person name="Priest M."/>
            <person name="Roberts A."/>
            <person name="Saif S."/>
            <person name="Shea T."/>
            <person name="Sisk P."/>
            <person name="Sykes S."/>
            <person name="Wortman J."/>
            <person name="Nusbaum C."/>
            <person name="Birren B."/>
        </authorList>
    </citation>
    <scope>NUCLEOTIDE SEQUENCE [LARGE SCALE GENOMIC DNA]</scope>
    <source>
        <strain evidence="2 3">ATCC BAA-382</strain>
    </source>
</reference>
<evidence type="ECO:0000256" key="1">
    <source>
        <dbReference type="SAM" id="MobiDB-lite"/>
    </source>
</evidence>
<comment type="caution">
    <text evidence="2">The sequence shown here is derived from an EMBL/GenBank/DDBJ whole genome shotgun (WGS) entry which is preliminary data.</text>
</comment>
<dbReference type="AlphaFoldDB" id="R2T887"/>
<dbReference type="Proteomes" id="UP000013858">
    <property type="component" value="Unassembled WGS sequence"/>
</dbReference>
<evidence type="ECO:0000313" key="3">
    <source>
        <dbReference type="Proteomes" id="UP000013858"/>
    </source>
</evidence>
<accession>R2T887</accession>
<gene>
    <name evidence="2" type="ORF">UAW_01899</name>
</gene>
<organism evidence="2 3">
    <name type="scientific">Enterococcus haemoperoxidus ATCC BAA-382</name>
    <dbReference type="NCBI Taxonomy" id="1158608"/>
    <lineage>
        <taxon>Bacteria</taxon>
        <taxon>Bacillati</taxon>
        <taxon>Bacillota</taxon>
        <taxon>Bacilli</taxon>
        <taxon>Lactobacillales</taxon>
        <taxon>Enterococcaceae</taxon>
        <taxon>Enterococcus</taxon>
    </lineage>
</organism>